<gene>
    <name evidence="2" type="ORF">AXF42_Ash009688</name>
</gene>
<dbReference type="Proteomes" id="UP000236161">
    <property type="component" value="Unassembled WGS sequence"/>
</dbReference>
<dbReference type="AlphaFoldDB" id="A0A2I0AWS7"/>
<keyword evidence="3" id="KW-1185">Reference proteome</keyword>
<reference evidence="2 3" key="1">
    <citation type="journal article" date="2017" name="Nature">
        <title>The Apostasia genome and the evolution of orchids.</title>
        <authorList>
            <person name="Zhang G.Q."/>
            <person name="Liu K.W."/>
            <person name="Li Z."/>
            <person name="Lohaus R."/>
            <person name="Hsiao Y.Y."/>
            <person name="Niu S.C."/>
            <person name="Wang J.Y."/>
            <person name="Lin Y.C."/>
            <person name="Xu Q."/>
            <person name="Chen L.J."/>
            <person name="Yoshida K."/>
            <person name="Fujiwara S."/>
            <person name="Wang Z.W."/>
            <person name="Zhang Y.Q."/>
            <person name="Mitsuda N."/>
            <person name="Wang M."/>
            <person name="Liu G.H."/>
            <person name="Pecoraro L."/>
            <person name="Huang H.X."/>
            <person name="Xiao X.J."/>
            <person name="Lin M."/>
            <person name="Wu X.Y."/>
            <person name="Wu W.L."/>
            <person name="Chen Y.Y."/>
            <person name="Chang S.B."/>
            <person name="Sakamoto S."/>
            <person name="Ohme-Takagi M."/>
            <person name="Yagi M."/>
            <person name="Zeng S.J."/>
            <person name="Shen C.Y."/>
            <person name="Yeh C.M."/>
            <person name="Luo Y.B."/>
            <person name="Tsai W.C."/>
            <person name="Van de Peer Y."/>
            <person name="Liu Z.J."/>
        </authorList>
    </citation>
    <scope>NUCLEOTIDE SEQUENCE [LARGE SCALE GENOMIC DNA]</scope>
    <source>
        <strain evidence="3">cv. Shenzhen</strain>
        <tissue evidence="2">Stem</tissue>
    </source>
</reference>
<feature type="compositionally biased region" description="Basic residues" evidence="1">
    <location>
        <begin position="17"/>
        <end position="35"/>
    </location>
</feature>
<organism evidence="2 3">
    <name type="scientific">Apostasia shenzhenica</name>
    <dbReference type="NCBI Taxonomy" id="1088818"/>
    <lineage>
        <taxon>Eukaryota</taxon>
        <taxon>Viridiplantae</taxon>
        <taxon>Streptophyta</taxon>
        <taxon>Embryophyta</taxon>
        <taxon>Tracheophyta</taxon>
        <taxon>Spermatophyta</taxon>
        <taxon>Magnoliopsida</taxon>
        <taxon>Liliopsida</taxon>
        <taxon>Asparagales</taxon>
        <taxon>Orchidaceae</taxon>
        <taxon>Apostasioideae</taxon>
        <taxon>Apostasia</taxon>
    </lineage>
</organism>
<name>A0A2I0AWS7_9ASPA</name>
<evidence type="ECO:0000313" key="2">
    <source>
        <dbReference type="EMBL" id="PKA60004.1"/>
    </source>
</evidence>
<proteinExistence type="predicted"/>
<evidence type="ECO:0000256" key="1">
    <source>
        <dbReference type="SAM" id="MobiDB-lite"/>
    </source>
</evidence>
<dbReference type="EMBL" id="KZ451942">
    <property type="protein sequence ID" value="PKA60004.1"/>
    <property type="molecule type" value="Genomic_DNA"/>
</dbReference>
<accession>A0A2I0AWS7</accession>
<sequence>MTRFGRALEAFSDVSPKPRRKRVENRWKKSGKRVKAATNPGRNLVETTPKRVFGAAPTSKIALTGVTG</sequence>
<evidence type="ECO:0000313" key="3">
    <source>
        <dbReference type="Proteomes" id="UP000236161"/>
    </source>
</evidence>
<protein>
    <submittedName>
        <fullName evidence="2">Uncharacterized protein</fullName>
    </submittedName>
</protein>
<feature type="region of interest" description="Disordered" evidence="1">
    <location>
        <begin position="15"/>
        <end position="45"/>
    </location>
</feature>